<evidence type="ECO:0000259" key="2">
    <source>
        <dbReference type="PROSITE" id="PS51029"/>
    </source>
</evidence>
<comment type="caution">
    <text evidence="3">The sequence shown here is derived from an EMBL/GenBank/DDBJ whole genome shotgun (WGS) entry which is preliminary data.</text>
</comment>
<accession>A0ABD1EMS4</accession>
<dbReference type="AlphaFoldDB" id="A0ABD1EMS4"/>
<sequence>MKWTNDAIFEFLIFYRNEPALWDTRSASHKNRNDQYDAWTRIQNELKKDIIDSVSIKEIKKKRDNLMSTYRKLRSKIEKSVKTGRSINNVYTPDWPFYGIMSSFLDDVYNPRTTKNSDEPEDEEIKQDGENDTAEKKEKKPNIEGSELSFETLNHHPKHLKMNKTEEKMNGVYNYLPITQETEQDECYLYSQLLCKKLRGLQEKTRDIAMLEIDKLIFELKQREMKIEFSS</sequence>
<proteinExistence type="predicted"/>
<dbReference type="PANTHER" id="PTHR21505:SF12">
    <property type="entry name" value="MADF DOMAIN-CONTAINING PROTEIN-RELATED"/>
    <property type="match status" value="1"/>
</dbReference>
<evidence type="ECO:0000313" key="3">
    <source>
        <dbReference type="EMBL" id="KAL1497800.1"/>
    </source>
</evidence>
<evidence type="ECO:0000313" key="4">
    <source>
        <dbReference type="Proteomes" id="UP001566132"/>
    </source>
</evidence>
<dbReference type="PROSITE" id="PS51029">
    <property type="entry name" value="MADF"/>
    <property type="match status" value="1"/>
</dbReference>
<dbReference type="EMBL" id="JBDJPC010000006">
    <property type="protein sequence ID" value="KAL1497800.1"/>
    <property type="molecule type" value="Genomic_DNA"/>
</dbReference>
<reference evidence="3 4" key="1">
    <citation type="submission" date="2024-05" db="EMBL/GenBank/DDBJ databases">
        <title>Genetic variation in Jamaican populations of the coffee berry borer (Hypothenemus hampei).</title>
        <authorList>
            <person name="Errbii M."/>
            <person name="Myrie A."/>
        </authorList>
    </citation>
    <scope>NUCLEOTIDE SEQUENCE [LARGE SCALE GENOMIC DNA]</scope>
    <source>
        <strain evidence="3">JA-Hopewell-2020-01-JO</strain>
        <tissue evidence="3">Whole body</tissue>
    </source>
</reference>
<evidence type="ECO:0000256" key="1">
    <source>
        <dbReference type="SAM" id="MobiDB-lite"/>
    </source>
</evidence>
<feature type="domain" description="MADF" evidence="2">
    <location>
        <begin position="10"/>
        <end position="109"/>
    </location>
</feature>
<gene>
    <name evidence="3" type="ORF">ABEB36_008698</name>
</gene>
<dbReference type="InterPro" id="IPR006578">
    <property type="entry name" value="MADF-dom"/>
</dbReference>
<protein>
    <recommendedName>
        <fullName evidence="2">MADF domain-containing protein</fullName>
    </recommendedName>
</protein>
<keyword evidence="4" id="KW-1185">Reference proteome</keyword>
<name>A0ABD1EMS4_HYPHA</name>
<feature type="compositionally biased region" description="Basic and acidic residues" evidence="1">
    <location>
        <begin position="126"/>
        <end position="142"/>
    </location>
</feature>
<dbReference type="Pfam" id="PF10545">
    <property type="entry name" value="MADF_DNA_bdg"/>
    <property type="match status" value="1"/>
</dbReference>
<feature type="region of interest" description="Disordered" evidence="1">
    <location>
        <begin position="111"/>
        <end position="146"/>
    </location>
</feature>
<organism evidence="3 4">
    <name type="scientific">Hypothenemus hampei</name>
    <name type="common">Coffee berry borer</name>
    <dbReference type="NCBI Taxonomy" id="57062"/>
    <lineage>
        <taxon>Eukaryota</taxon>
        <taxon>Metazoa</taxon>
        <taxon>Ecdysozoa</taxon>
        <taxon>Arthropoda</taxon>
        <taxon>Hexapoda</taxon>
        <taxon>Insecta</taxon>
        <taxon>Pterygota</taxon>
        <taxon>Neoptera</taxon>
        <taxon>Endopterygota</taxon>
        <taxon>Coleoptera</taxon>
        <taxon>Polyphaga</taxon>
        <taxon>Cucujiformia</taxon>
        <taxon>Curculionidae</taxon>
        <taxon>Scolytinae</taxon>
        <taxon>Hypothenemus</taxon>
    </lineage>
</organism>
<dbReference type="SMART" id="SM00595">
    <property type="entry name" value="MADF"/>
    <property type="match status" value="1"/>
</dbReference>
<dbReference type="Proteomes" id="UP001566132">
    <property type="component" value="Unassembled WGS sequence"/>
</dbReference>
<dbReference type="PANTHER" id="PTHR21505">
    <property type="entry name" value="MADF DOMAIN-CONTAINING PROTEIN-RELATED"/>
    <property type="match status" value="1"/>
</dbReference>